<dbReference type="EMBL" id="KK107144">
    <property type="protein sequence ID" value="EZA57581.1"/>
    <property type="molecule type" value="Genomic_DNA"/>
</dbReference>
<dbReference type="Proteomes" id="UP000053097">
    <property type="component" value="Unassembled WGS sequence"/>
</dbReference>
<sequence length="206" mass="22921">RIRGKITSKLKLQSPQIRRGVAKSKREVNIVHILVHTHIGINEREREGETKKERTLLDFHGNSVSRAFSCCKSSPKPGSNNGSGLPRDIQPLGALACISIRYPFPRGREESPQSSRRVEAGRRLLCTSVHALGAIVRGPENSRSIESLTRETRRLIFDEASQVARVGNSRDEAATLIRILLTRDEETGRVTRGNAAARFRKFGYAA</sequence>
<feature type="non-terminal residue" evidence="1">
    <location>
        <position position="1"/>
    </location>
</feature>
<protein>
    <submittedName>
        <fullName evidence="1">Uncharacterized protein</fullName>
    </submittedName>
</protein>
<evidence type="ECO:0000313" key="2">
    <source>
        <dbReference type="Proteomes" id="UP000053097"/>
    </source>
</evidence>
<keyword evidence="2" id="KW-1185">Reference proteome</keyword>
<organism evidence="1 2">
    <name type="scientific">Ooceraea biroi</name>
    <name type="common">Clonal raider ant</name>
    <name type="synonym">Cerapachys biroi</name>
    <dbReference type="NCBI Taxonomy" id="2015173"/>
    <lineage>
        <taxon>Eukaryota</taxon>
        <taxon>Metazoa</taxon>
        <taxon>Ecdysozoa</taxon>
        <taxon>Arthropoda</taxon>
        <taxon>Hexapoda</taxon>
        <taxon>Insecta</taxon>
        <taxon>Pterygota</taxon>
        <taxon>Neoptera</taxon>
        <taxon>Endopterygota</taxon>
        <taxon>Hymenoptera</taxon>
        <taxon>Apocrita</taxon>
        <taxon>Aculeata</taxon>
        <taxon>Formicoidea</taxon>
        <taxon>Formicidae</taxon>
        <taxon>Dorylinae</taxon>
        <taxon>Ooceraea</taxon>
    </lineage>
</organism>
<evidence type="ECO:0000313" key="1">
    <source>
        <dbReference type="EMBL" id="EZA57581.1"/>
    </source>
</evidence>
<proteinExistence type="predicted"/>
<name>A0A026WPK4_OOCBI</name>
<accession>A0A026WPK4</accession>
<gene>
    <name evidence="1" type="ORF">X777_02121</name>
</gene>
<dbReference type="AlphaFoldDB" id="A0A026WPK4"/>
<reference evidence="1 2" key="1">
    <citation type="journal article" date="2014" name="Curr. Biol.">
        <title>The genome of the clonal raider ant Cerapachys biroi.</title>
        <authorList>
            <person name="Oxley P.R."/>
            <person name="Ji L."/>
            <person name="Fetter-Pruneda I."/>
            <person name="McKenzie S.K."/>
            <person name="Li C."/>
            <person name="Hu H."/>
            <person name="Zhang G."/>
            <person name="Kronauer D.J."/>
        </authorList>
    </citation>
    <scope>NUCLEOTIDE SEQUENCE [LARGE SCALE GENOMIC DNA]</scope>
</reference>